<organism evidence="4 5">
    <name type="scientific">Streptomyces clavifer</name>
    <dbReference type="NCBI Taxonomy" id="68188"/>
    <lineage>
        <taxon>Bacteria</taxon>
        <taxon>Bacillati</taxon>
        <taxon>Actinomycetota</taxon>
        <taxon>Actinomycetes</taxon>
        <taxon>Kitasatosporales</taxon>
        <taxon>Streptomycetaceae</taxon>
        <taxon>Streptomyces</taxon>
    </lineage>
</organism>
<evidence type="ECO:0000256" key="1">
    <source>
        <dbReference type="SAM" id="MobiDB-lite"/>
    </source>
</evidence>
<proteinExistence type="predicted"/>
<evidence type="ECO:0000256" key="2">
    <source>
        <dbReference type="SAM" id="SignalP"/>
    </source>
</evidence>
<protein>
    <recommendedName>
        <fullName evidence="3">DUF4232 domain-containing protein</fullName>
    </recommendedName>
</protein>
<comment type="caution">
    <text evidence="4">The sequence shown here is derived from an EMBL/GenBank/DDBJ whole genome shotgun (WGS) entry which is preliminary data.</text>
</comment>
<name>A0ABS4V928_9ACTN</name>
<dbReference type="Proteomes" id="UP001519311">
    <property type="component" value="Unassembled WGS sequence"/>
</dbReference>
<evidence type="ECO:0000313" key="4">
    <source>
        <dbReference type="EMBL" id="MBP2360396.1"/>
    </source>
</evidence>
<evidence type="ECO:0000259" key="3">
    <source>
        <dbReference type="Pfam" id="PF14016"/>
    </source>
</evidence>
<dbReference type="Pfam" id="PF14016">
    <property type="entry name" value="DUF4232"/>
    <property type="match status" value="1"/>
</dbReference>
<keyword evidence="2" id="KW-0732">Signal</keyword>
<keyword evidence="5" id="KW-1185">Reference proteome</keyword>
<reference evidence="4 5" key="1">
    <citation type="submission" date="2021-03" db="EMBL/GenBank/DDBJ databases">
        <title>Sequencing the genomes of 1000 actinobacteria strains.</title>
        <authorList>
            <person name="Klenk H.-P."/>
        </authorList>
    </citation>
    <scope>NUCLEOTIDE SEQUENCE [LARGE SCALE GENOMIC DNA]</scope>
    <source>
        <strain evidence="4 5">DSM 40843</strain>
    </source>
</reference>
<dbReference type="PROSITE" id="PS51257">
    <property type="entry name" value="PROKAR_LIPOPROTEIN"/>
    <property type="match status" value="1"/>
</dbReference>
<gene>
    <name evidence="4" type="ORF">JOF59_002796</name>
</gene>
<dbReference type="RefSeq" id="WP_209470187.1">
    <property type="nucleotide sequence ID" value="NZ_BMWJ01000004.1"/>
</dbReference>
<evidence type="ECO:0000313" key="5">
    <source>
        <dbReference type="Proteomes" id="UP001519311"/>
    </source>
</evidence>
<feature type="domain" description="DUF4232" evidence="3">
    <location>
        <begin position="96"/>
        <end position="220"/>
    </location>
</feature>
<dbReference type="InterPro" id="IPR025326">
    <property type="entry name" value="DUF4232"/>
</dbReference>
<feature type="compositionally biased region" description="Low complexity" evidence="1">
    <location>
        <begin position="63"/>
        <end position="83"/>
    </location>
</feature>
<dbReference type="EMBL" id="JAGINS010000001">
    <property type="protein sequence ID" value="MBP2360396.1"/>
    <property type="molecule type" value="Genomic_DNA"/>
</dbReference>
<sequence length="231" mass="22874">MRTFRNRTTVLAAVSTAVLALALTACGDDGTGTKSAGPADAAAPAAASSTAATARDTGAAKDSGTARAAGASDGAGGTQTSATKDTGGSSSSAPACTTKGLQIGAALQDGPPYTHIVLTAKNTSGHSCRLDGFPEIRFLENARGTVPAVDRSKPAAPVVLEAGAPAYALVKLSDGGMDEDVQTVKDFSVTLPGNGGMAIVKAPGAEGLAVDPAAWATGYWTYELRNGADDF</sequence>
<feature type="chain" id="PRO_5045128115" description="DUF4232 domain-containing protein" evidence="2">
    <location>
        <begin position="28"/>
        <end position="231"/>
    </location>
</feature>
<feature type="compositionally biased region" description="Polar residues" evidence="1">
    <location>
        <begin position="84"/>
        <end position="95"/>
    </location>
</feature>
<feature type="compositionally biased region" description="Low complexity" evidence="1">
    <location>
        <begin position="47"/>
        <end position="57"/>
    </location>
</feature>
<feature type="region of interest" description="Disordered" evidence="1">
    <location>
        <begin position="47"/>
        <end position="95"/>
    </location>
</feature>
<accession>A0ABS4V928</accession>
<feature type="signal peptide" evidence="2">
    <location>
        <begin position="1"/>
        <end position="27"/>
    </location>
</feature>